<sequence length="189" mass="19393">MVAMVKLHTAPDTAPAEQVKAQPHASLTRQPVSCMPAAAVAGNAEVEPVRVLAEKVVAAMGVWPLIQLLIPGRPIPAAEAAAELVIMIQPVVGSCKAEPAVLASCVSACTRRARERGKDNYAVIQERNEDGGIHSAVQQGAPQHRRHHNGAHTAPPGGGLGLAVGAGVLGLPVRAAVAHIPAEDGAEET</sequence>
<evidence type="ECO:0000313" key="2">
    <source>
        <dbReference type="EMBL" id="DAF46461.1"/>
    </source>
</evidence>
<reference evidence="2" key="1">
    <citation type="journal article" date="2021" name="Proc. Natl. Acad. Sci. U.S.A.">
        <title>A Catalog of Tens of Thousands of Viruses from Human Metagenomes Reveals Hidden Associations with Chronic Diseases.</title>
        <authorList>
            <person name="Tisza M.J."/>
            <person name="Buck C.B."/>
        </authorList>
    </citation>
    <scope>NUCLEOTIDE SEQUENCE</scope>
    <source>
        <strain evidence="2">Ctdau33</strain>
    </source>
</reference>
<accession>A0A8S5S5Z3</accession>
<proteinExistence type="predicted"/>
<name>A0A8S5S5Z3_9CAUD</name>
<dbReference type="EMBL" id="BK032538">
    <property type="protein sequence ID" value="DAF46461.1"/>
    <property type="molecule type" value="Genomic_DNA"/>
</dbReference>
<organism evidence="2">
    <name type="scientific">Siphoviridae sp. ctdau33</name>
    <dbReference type="NCBI Taxonomy" id="2827902"/>
    <lineage>
        <taxon>Viruses</taxon>
        <taxon>Duplodnaviria</taxon>
        <taxon>Heunggongvirae</taxon>
        <taxon>Uroviricota</taxon>
        <taxon>Caudoviricetes</taxon>
    </lineage>
</organism>
<feature type="region of interest" description="Disordered" evidence="1">
    <location>
        <begin position="138"/>
        <end position="157"/>
    </location>
</feature>
<protein>
    <submittedName>
        <fullName evidence="2">Uncharacterized protein</fullName>
    </submittedName>
</protein>
<evidence type="ECO:0000256" key="1">
    <source>
        <dbReference type="SAM" id="MobiDB-lite"/>
    </source>
</evidence>